<dbReference type="Pfam" id="PF21365">
    <property type="entry name" value="Glyco_hydro_31_3rd"/>
    <property type="match status" value="1"/>
</dbReference>
<evidence type="ECO:0000259" key="5">
    <source>
        <dbReference type="Pfam" id="PF01055"/>
    </source>
</evidence>
<feature type="domain" description="Glycosyl hydrolase family 31 C-terminal" evidence="6">
    <location>
        <begin position="440"/>
        <end position="518"/>
    </location>
</feature>
<dbReference type="PANTHER" id="PTHR43053">
    <property type="entry name" value="GLYCOSIDASE FAMILY 31"/>
    <property type="match status" value="1"/>
</dbReference>
<reference evidence="7" key="1">
    <citation type="submission" date="2021-03" db="EMBL/GenBank/DDBJ databases">
        <title>A new species, PO-11, isolated from a karst cave deposit.</title>
        <authorList>
            <person name="Zhaoxiaoyong W."/>
        </authorList>
    </citation>
    <scope>NUCLEOTIDE SEQUENCE</scope>
    <source>
        <strain evidence="7">PO-11</strain>
    </source>
</reference>
<dbReference type="RefSeq" id="WP_207617689.1">
    <property type="nucleotide sequence ID" value="NZ_JAFNLL010000057.1"/>
</dbReference>
<comment type="caution">
    <text evidence="7">The sequence shown here is derived from an EMBL/GenBank/DDBJ whole genome shotgun (WGS) entry which is preliminary data.</text>
</comment>
<evidence type="ECO:0000256" key="2">
    <source>
        <dbReference type="ARBA" id="ARBA00022801"/>
    </source>
</evidence>
<sequence>MPEKSAALDIELLPGEVWWGGAVADGQAMPFGALPHHRNLADNAGLAGDPSAGANQSAPLLLSSAGRIVWSGRPFSFTFGDGRLGVVPSDEDVQLLEAPLGTLREAFLLASQRFFPASGRIPARELFEGPQYNTWIEMPYAPTQDGVITYADSLLEAGFPPGVLMIDDRWSRDYGDWRFNASHFPDPTSMVEELRARGFRVMLWLVPFISPDSDQFRELRALGLLLKGPDGEVIVREWWNGFSAMLDVTNPEATAWLKARLDALRDEHGIDGFKFDAGDLRDYRADDQAADGTGPVDLCEAYARLGLEYSFNEYRACWKMGGQPLAQRLHDKPPTWGSDGLLSLVPEGLAQGLIGHAFTCADMVGGGDLAAFAPGASVDQEQFVRYAQCAALFPMMQFSINPSRVLDAEHLAAVHGAVALRQELLPEILALVEHAARTAEPVIRPLAYHHAGFEGVTDQFLLGEDILVAPVLQAGATRRTVVLPAGTWTGPDGVERGEGTVEIAVDLGTLPAFRRTGA</sequence>
<dbReference type="PANTHER" id="PTHR43053:SF4">
    <property type="entry name" value="MYOGENESIS-REGULATING GLYCOSIDASE"/>
    <property type="match status" value="1"/>
</dbReference>
<name>A0A939HLY1_9MICC</name>
<dbReference type="Gene3D" id="2.60.40.1180">
    <property type="entry name" value="Golgi alpha-mannosidase II"/>
    <property type="match status" value="1"/>
</dbReference>
<dbReference type="InterPro" id="IPR050985">
    <property type="entry name" value="Alpha-glycosidase_related"/>
</dbReference>
<keyword evidence="3 4" id="KW-0326">Glycosidase</keyword>
<evidence type="ECO:0000256" key="4">
    <source>
        <dbReference type="RuleBase" id="RU361185"/>
    </source>
</evidence>
<keyword evidence="2 4" id="KW-0378">Hydrolase</keyword>
<comment type="similarity">
    <text evidence="1 4">Belongs to the glycosyl hydrolase 31 family.</text>
</comment>
<evidence type="ECO:0000313" key="8">
    <source>
        <dbReference type="Proteomes" id="UP000664164"/>
    </source>
</evidence>
<dbReference type="InterPro" id="IPR013780">
    <property type="entry name" value="Glyco_hydro_b"/>
</dbReference>
<dbReference type="InterPro" id="IPR017853">
    <property type="entry name" value="GH"/>
</dbReference>
<dbReference type="CDD" id="cd06592">
    <property type="entry name" value="GH31_NET37"/>
    <property type="match status" value="1"/>
</dbReference>
<evidence type="ECO:0000256" key="1">
    <source>
        <dbReference type="ARBA" id="ARBA00007806"/>
    </source>
</evidence>
<evidence type="ECO:0000259" key="6">
    <source>
        <dbReference type="Pfam" id="PF21365"/>
    </source>
</evidence>
<dbReference type="InterPro" id="IPR048395">
    <property type="entry name" value="Glyco_hydro_31_C"/>
</dbReference>
<accession>A0A939HLY1</accession>
<protein>
    <submittedName>
        <fullName evidence="7">Alpha-galactosidase</fullName>
    </submittedName>
</protein>
<dbReference type="Gene3D" id="3.20.20.80">
    <property type="entry name" value="Glycosidases"/>
    <property type="match status" value="1"/>
</dbReference>
<organism evidence="7 8">
    <name type="scientific">Arthrobacter cavernae</name>
    <dbReference type="NCBI Taxonomy" id="2817681"/>
    <lineage>
        <taxon>Bacteria</taxon>
        <taxon>Bacillati</taxon>
        <taxon>Actinomycetota</taxon>
        <taxon>Actinomycetes</taxon>
        <taxon>Micrococcales</taxon>
        <taxon>Micrococcaceae</taxon>
        <taxon>Arthrobacter</taxon>
    </lineage>
</organism>
<dbReference type="Proteomes" id="UP000664164">
    <property type="component" value="Unassembled WGS sequence"/>
</dbReference>
<evidence type="ECO:0000256" key="3">
    <source>
        <dbReference type="ARBA" id="ARBA00023295"/>
    </source>
</evidence>
<dbReference type="SUPFAM" id="SSF51445">
    <property type="entry name" value="(Trans)glycosidases"/>
    <property type="match status" value="1"/>
</dbReference>
<dbReference type="GO" id="GO:0005975">
    <property type="term" value="P:carbohydrate metabolic process"/>
    <property type="evidence" value="ECO:0007669"/>
    <property type="project" value="InterPro"/>
</dbReference>
<proteinExistence type="inferred from homology"/>
<dbReference type="AlphaFoldDB" id="A0A939HLY1"/>
<dbReference type="EMBL" id="JAFNLL010000057">
    <property type="protein sequence ID" value="MBO1269765.1"/>
    <property type="molecule type" value="Genomic_DNA"/>
</dbReference>
<keyword evidence="8" id="KW-1185">Reference proteome</keyword>
<dbReference type="Pfam" id="PF01055">
    <property type="entry name" value="Glyco_hydro_31_2nd"/>
    <property type="match status" value="1"/>
</dbReference>
<gene>
    <name evidence="7" type="ORF">J1902_17655</name>
</gene>
<evidence type="ECO:0000313" key="7">
    <source>
        <dbReference type="EMBL" id="MBO1269765.1"/>
    </source>
</evidence>
<dbReference type="SUPFAM" id="SSF51011">
    <property type="entry name" value="Glycosyl hydrolase domain"/>
    <property type="match status" value="1"/>
</dbReference>
<feature type="domain" description="Glycoside hydrolase family 31 TIM barrel" evidence="5">
    <location>
        <begin position="140"/>
        <end position="428"/>
    </location>
</feature>
<dbReference type="InterPro" id="IPR000322">
    <property type="entry name" value="Glyco_hydro_31_TIM"/>
</dbReference>
<dbReference type="GO" id="GO:0004553">
    <property type="term" value="F:hydrolase activity, hydrolyzing O-glycosyl compounds"/>
    <property type="evidence" value="ECO:0007669"/>
    <property type="project" value="InterPro"/>
</dbReference>